<dbReference type="Proteomes" id="UP000036681">
    <property type="component" value="Unplaced"/>
</dbReference>
<dbReference type="WBParaSite" id="ALUE_0000240601-mRNA-1">
    <property type="protein sequence ID" value="ALUE_0000240601-mRNA-1"/>
    <property type="gene ID" value="ALUE_0000240601"/>
</dbReference>
<keyword evidence="1" id="KW-1185">Reference proteome</keyword>
<name>A0A0M3HLL1_ASCLU</name>
<sequence>MEKEMDDETSQLWILRHLRLLLNDVDDSILSSFILHQVFL</sequence>
<reference evidence="2" key="1">
    <citation type="submission" date="2017-02" db="UniProtKB">
        <authorList>
            <consortium name="WormBaseParasite"/>
        </authorList>
    </citation>
    <scope>IDENTIFICATION</scope>
</reference>
<proteinExistence type="predicted"/>
<organism evidence="1 2">
    <name type="scientific">Ascaris lumbricoides</name>
    <name type="common">Giant roundworm</name>
    <dbReference type="NCBI Taxonomy" id="6252"/>
    <lineage>
        <taxon>Eukaryota</taxon>
        <taxon>Metazoa</taxon>
        <taxon>Ecdysozoa</taxon>
        <taxon>Nematoda</taxon>
        <taxon>Chromadorea</taxon>
        <taxon>Rhabditida</taxon>
        <taxon>Spirurina</taxon>
        <taxon>Ascaridomorpha</taxon>
        <taxon>Ascaridoidea</taxon>
        <taxon>Ascarididae</taxon>
        <taxon>Ascaris</taxon>
    </lineage>
</organism>
<protein>
    <submittedName>
        <fullName evidence="2">Uncharacterized protein</fullName>
    </submittedName>
</protein>
<dbReference type="AlphaFoldDB" id="A0A0M3HLL1"/>
<evidence type="ECO:0000313" key="2">
    <source>
        <dbReference type="WBParaSite" id="ALUE_0000240601-mRNA-1"/>
    </source>
</evidence>
<accession>A0A0M3HLL1</accession>
<evidence type="ECO:0000313" key="1">
    <source>
        <dbReference type="Proteomes" id="UP000036681"/>
    </source>
</evidence>